<name>A0A411Z767_9RHOB</name>
<organism evidence="7 8">
    <name type="scientific">Pseudotabrizicola alkalilacus</name>
    <dbReference type="NCBI Taxonomy" id="2305252"/>
    <lineage>
        <taxon>Bacteria</taxon>
        <taxon>Pseudomonadati</taxon>
        <taxon>Pseudomonadota</taxon>
        <taxon>Alphaproteobacteria</taxon>
        <taxon>Rhodobacterales</taxon>
        <taxon>Paracoccaceae</taxon>
        <taxon>Pseudotabrizicola</taxon>
    </lineage>
</organism>
<dbReference type="PROSITE" id="PS51007">
    <property type="entry name" value="CYTC"/>
    <property type="match status" value="1"/>
</dbReference>
<dbReference type="AlphaFoldDB" id="A0A411Z767"/>
<dbReference type="GO" id="GO:0020037">
    <property type="term" value="F:heme binding"/>
    <property type="evidence" value="ECO:0007669"/>
    <property type="project" value="InterPro"/>
</dbReference>
<dbReference type="RefSeq" id="WP_118149632.1">
    <property type="nucleotide sequence ID" value="NZ_QWEY01000001.1"/>
</dbReference>
<accession>A0A411Z767</accession>
<evidence type="ECO:0000256" key="1">
    <source>
        <dbReference type="ARBA" id="ARBA00022617"/>
    </source>
</evidence>
<dbReference type="SUPFAM" id="SSF46626">
    <property type="entry name" value="Cytochrome c"/>
    <property type="match status" value="1"/>
</dbReference>
<evidence type="ECO:0000313" key="7">
    <source>
        <dbReference type="EMBL" id="RGP38899.1"/>
    </source>
</evidence>
<evidence type="ECO:0000256" key="5">
    <source>
        <dbReference type="SAM" id="SignalP"/>
    </source>
</evidence>
<dbReference type="GO" id="GO:0046872">
    <property type="term" value="F:metal ion binding"/>
    <property type="evidence" value="ECO:0007669"/>
    <property type="project" value="UniProtKB-KW"/>
</dbReference>
<feature type="domain" description="Cytochrome c" evidence="6">
    <location>
        <begin position="26"/>
        <end position="115"/>
    </location>
</feature>
<keyword evidence="2 4" id="KW-0479">Metal-binding</keyword>
<evidence type="ECO:0000256" key="3">
    <source>
        <dbReference type="ARBA" id="ARBA00023004"/>
    </source>
</evidence>
<dbReference type="InterPro" id="IPR009056">
    <property type="entry name" value="Cyt_c-like_dom"/>
</dbReference>
<feature type="chain" id="PRO_5019217994" evidence="5">
    <location>
        <begin position="25"/>
        <end position="137"/>
    </location>
</feature>
<feature type="signal peptide" evidence="5">
    <location>
        <begin position="1"/>
        <end position="24"/>
    </location>
</feature>
<dbReference type="EMBL" id="QWEY01000001">
    <property type="protein sequence ID" value="RGP38899.1"/>
    <property type="molecule type" value="Genomic_DNA"/>
</dbReference>
<proteinExistence type="predicted"/>
<evidence type="ECO:0000313" key="8">
    <source>
        <dbReference type="Proteomes" id="UP000284547"/>
    </source>
</evidence>
<sequence>MAQPLPIISLFAALALGACVIAKAPKEMPTGAQDFADFCAGCHGLSGTGDGEMAGTLTRRPPDLTRLARRNGGTFPTTKVMAKIWGYTGGKGGAVMPNFGPLLDSDLMPYDGGDGIMSPTPARLVQIAEHLQAIQVR</sequence>
<evidence type="ECO:0000259" key="6">
    <source>
        <dbReference type="PROSITE" id="PS51007"/>
    </source>
</evidence>
<keyword evidence="3 4" id="KW-0408">Iron</keyword>
<dbReference type="Gene3D" id="1.10.760.10">
    <property type="entry name" value="Cytochrome c-like domain"/>
    <property type="match status" value="1"/>
</dbReference>
<dbReference type="Proteomes" id="UP000284547">
    <property type="component" value="Unassembled WGS sequence"/>
</dbReference>
<protein>
    <submittedName>
        <fullName evidence="7">Cytochrome C</fullName>
    </submittedName>
</protein>
<dbReference type="Pfam" id="PF00034">
    <property type="entry name" value="Cytochrom_C"/>
    <property type="match status" value="1"/>
</dbReference>
<reference evidence="7 8" key="1">
    <citation type="submission" date="2018-08" db="EMBL/GenBank/DDBJ databases">
        <title>Flavobacterium tibetense sp. nov., isolated from a wetland YonghuCo on Tibetan Plateau.</title>
        <authorList>
            <person name="Phurbu D."/>
            <person name="Lu H."/>
            <person name="Xing P."/>
        </authorList>
    </citation>
    <scope>NUCLEOTIDE SEQUENCE [LARGE SCALE GENOMIC DNA]</scope>
    <source>
        <strain evidence="7 8">DJC</strain>
    </source>
</reference>
<gene>
    <name evidence="7" type="ORF">D1012_01925</name>
</gene>
<keyword evidence="8" id="KW-1185">Reference proteome</keyword>
<evidence type="ECO:0000256" key="2">
    <source>
        <dbReference type="ARBA" id="ARBA00022723"/>
    </source>
</evidence>
<dbReference type="InterPro" id="IPR036909">
    <property type="entry name" value="Cyt_c-like_dom_sf"/>
</dbReference>
<keyword evidence="1 4" id="KW-0349">Heme</keyword>
<keyword evidence="5" id="KW-0732">Signal</keyword>
<dbReference type="OrthoDB" id="5514238at2"/>
<evidence type="ECO:0000256" key="4">
    <source>
        <dbReference type="PROSITE-ProRule" id="PRU00433"/>
    </source>
</evidence>
<comment type="caution">
    <text evidence="7">The sequence shown here is derived from an EMBL/GenBank/DDBJ whole genome shotgun (WGS) entry which is preliminary data.</text>
</comment>
<dbReference type="GO" id="GO:0009055">
    <property type="term" value="F:electron transfer activity"/>
    <property type="evidence" value="ECO:0007669"/>
    <property type="project" value="InterPro"/>
</dbReference>